<dbReference type="Pfam" id="PF08308">
    <property type="entry name" value="PEGA"/>
    <property type="match status" value="1"/>
</dbReference>
<dbReference type="EMBL" id="MOEN01000029">
    <property type="protein sequence ID" value="OMH40075.1"/>
    <property type="molecule type" value="Genomic_DNA"/>
</dbReference>
<feature type="chain" id="PRO_5012503518" description="PEGA domain-containing protein" evidence="2">
    <location>
        <begin position="21"/>
        <end position="430"/>
    </location>
</feature>
<evidence type="ECO:0000256" key="2">
    <source>
        <dbReference type="SAM" id="SignalP"/>
    </source>
</evidence>
<organism evidence="4 5">
    <name type="scientific">Desulfurobacterium indicum</name>
    <dbReference type="NCBI Taxonomy" id="1914305"/>
    <lineage>
        <taxon>Bacteria</taxon>
        <taxon>Pseudomonadati</taxon>
        <taxon>Aquificota</taxon>
        <taxon>Aquificia</taxon>
        <taxon>Desulfurobacteriales</taxon>
        <taxon>Desulfurobacteriaceae</taxon>
        <taxon>Desulfurobacterium</taxon>
    </lineage>
</organism>
<dbReference type="OrthoDB" id="9415at2"/>
<reference evidence="4 5" key="1">
    <citation type="submission" date="2016-10" db="EMBL/GenBank/DDBJ databases">
        <title>Genome sequence of a sulfur-reducing bacterium Desulfurobacterium indicum K6013.</title>
        <authorList>
            <person name="Cao J."/>
            <person name="Shao Z."/>
            <person name="Alain K."/>
            <person name="Jebbar M."/>
        </authorList>
    </citation>
    <scope>NUCLEOTIDE SEQUENCE [LARGE SCALE GENOMIC DNA]</scope>
    <source>
        <strain evidence="4 5">K6013</strain>
    </source>
</reference>
<proteinExistence type="predicted"/>
<evidence type="ECO:0000259" key="3">
    <source>
        <dbReference type="Pfam" id="PF08308"/>
    </source>
</evidence>
<feature type="signal peptide" evidence="2">
    <location>
        <begin position="1"/>
        <end position="20"/>
    </location>
</feature>
<dbReference type="InterPro" id="IPR013229">
    <property type="entry name" value="PEGA"/>
</dbReference>
<comment type="caution">
    <text evidence="4">The sequence shown here is derived from an EMBL/GenBank/DDBJ whole genome shotgun (WGS) entry which is preliminary data.</text>
</comment>
<feature type="region of interest" description="Disordered" evidence="1">
    <location>
        <begin position="51"/>
        <end position="77"/>
    </location>
</feature>
<protein>
    <recommendedName>
        <fullName evidence="3">PEGA domain-containing protein</fullName>
    </recommendedName>
</protein>
<evidence type="ECO:0000313" key="5">
    <source>
        <dbReference type="Proteomes" id="UP000187408"/>
    </source>
</evidence>
<keyword evidence="5" id="KW-1185">Reference proteome</keyword>
<gene>
    <name evidence="4" type="ORF">BLW93_07065</name>
</gene>
<sequence length="430" mass="48335">MKLKILISTLSFPVIFFSCASSQPASQTTTLQNAEIQAIQSKSEKAFEELENEFQPEKSPTSEKTPKTIRKEKPASLEEEIETVPQYKSGKIVLKECAYGKDQRDARSTAVKRLSQDILSNVSALEIAQKSLSKGKISREYFSQTVIGTRTILKGLRFQDLGRTKEGYKVCAIITEEGLKETIAYLRSTLKRDMLHLSKDELRKLQDQAFILLSLAESANDKNTINFAMKKLKYIDKLLNFGRLNVNTIPANAVIVIGKKEYSPGEIIFLEPEKEYFITIKSKGYKTVRKKIYIGRGEIKNISIELPKKVEGFIPVAIEANMPFVTDIAKKALIDSGFNIQNQSENKLTITVKDYSSKVKGYTKHKLEVIATFYANGQPIISKNGKIKPFFTTDETANSILKSKLEKLTKAVLNSLLNNINPEQLGRGEK</sequence>
<feature type="domain" description="PEGA" evidence="3">
    <location>
        <begin position="242"/>
        <end position="308"/>
    </location>
</feature>
<evidence type="ECO:0000313" key="4">
    <source>
        <dbReference type="EMBL" id="OMH40075.1"/>
    </source>
</evidence>
<dbReference type="AlphaFoldDB" id="A0A1R1MJT5"/>
<name>A0A1R1MJT5_9BACT</name>
<dbReference type="STRING" id="1914305.BLW93_07065"/>
<feature type="compositionally biased region" description="Basic and acidic residues" evidence="1">
    <location>
        <begin position="60"/>
        <end position="76"/>
    </location>
</feature>
<dbReference type="PROSITE" id="PS51257">
    <property type="entry name" value="PROKAR_LIPOPROTEIN"/>
    <property type="match status" value="1"/>
</dbReference>
<keyword evidence="2" id="KW-0732">Signal</keyword>
<evidence type="ECO:0000256" key="1">
    <source>
        <dbReference type="SAM" id="MobiDB-lite"/>
    </source>
</evidence>
<accession>A0A1R1MJT5</accession>
<dbReference type="Proteomes" id="UP000187408">
    <property type="component" value="Unassembled WGS sequence"/>
</dbReference>
<dbReference type="RefSeq" id="WP_076713398.1">
    <property type="nucleotide sequence ID" value="NZ_MOEN01000029.1"/>
</dbReference>